<proteinExistence type="predicted"/>
<sequence length="82" mass="9535">MRAVQTMSQMMMFRIIVEYRRPSQNERRCSRAARPYLNTQNKVEESWRWAQKADDDDRQEADVGIWWEGSGLSRPAGGAITG</sequence>
<organism evidence="1 2">
    <name type="scientific">Panicum virgatum</name>
    <name type="common">Blackwell switchgrass</name>
    <dbReference type="NCBI Taxonomy" id="38727"/>
    <lineage>
        <taxon>Eukaryota</taxon>
        <taxon>Viridiplantae</taxon>
        <taxon>Streptophyta</taxon>
        <taxon>Embryophyta</taxon>
        <taxon>Tracheophyta</taxon>
        <taxon>Spermatophyta</taxon>
        <taxon>Magnoliopsida</taxon>
        <taxon>Liliopsida</taxon>
        <taxon>Poales</taxon>
        <taxon>Poaceae</taxon>
        <taxon>PACMAD clade</taxon>
        <taxon>Panicoideae</taxon>
        <taxon>Panicodae</taxon>
        <taxon>Paniceae</taxon>
        <taxon>Panicinae</taxon>
        <taxon>Panicum</taxon>
        <taxon>Panicum sect. Hiantes</taxon>
    </lineage>
</organism>
<name>A0A8T0NGN2_PANVG</name>
<comment type="caution">
    <text evidence="1">The sequence shown here is derived from an EMBL/GenBank/DDBJ whole genome shotgun (WGS) entry which is preliminary data.</text>
</comment>
<gene>
    <name evidence="1" type="ORF">PVAP13_9KG188285</name>
</gene>
<keyword evidence="2" id="KW-1185">Reference proteome</keyword>
<evidence type="ECO:0000313" key="2">
    <source>
        <dbReference type="Proteomes" id="UP000823388"/>
    </source>
</evidence>
<accession>A0A8T0NGN2</accession>
<evidence type="ECO:0000313" key="1">
    <source>
        <dbReference type="EMBL" id="KAG2548520.1"/>
    </source>
</evidence>
<reference evidence="1" key="1">
    <citation type="submission" date="2020-05" db="EMBL/GenBank/DDBJ databases">
        <title>WGS assembly of Panicum virgatum.</title>
        <authorList>
            <person name="Lovell J.T."/>
            <person name="Jenkins J."/>
            <person name="Shu S."/>
            <person name="Juenger T.E."/>
            <person name="Schmutz J."/>
        </authorList>
    </citation>
    <scope>NUCLEOTIDE SEQUENCE</scope>
    <source>
        <strain evidence="1">AP13</strain>
    </source>
</reference>
<protein>
    <submittedName>
        <fullName evidence="1">Uncharacterized protein</fullName>
    </submittedName>
</protein>
<dbReference type="Proteomes" id="UP000823388">
    <property type="component" value="Chromosome 9K"/>
</dbReference>
<dbReference type="EMBL" id="CM029053">
    <property type="protein sequence ID" value="KAG2548520.1"/>
    <property type="molecule type" value="Genomic_DNA"/>
</dbReference>
<dbReference type="AlphaFoldDB" id="A0A8T0NGN2"/>